<name>A0A7I8BXL2_9BURK</name>
<dbReference type="GO" id="GO:0046872">
    <property type="term" value="F:metal ion binding"/>
    <property type="evidence" value="ECO:0007669"/>
    <property type="project" value="UniProtKB-KW"/>
</dbReference>
<evidence type="ECO:0000259" key="3">
    <source>
        <dbReference type="Pfam" id="PF07687"/>
    </source>
</evidence>
<dbReference type="RefSeq" id="WP_243460754.1">
    <property type="nucleotide sequence ID" value="NZ_AP023176.1"/>
</dbReference>
<dbReference type="AlphaFoldDB" id="A0A7I8BXL2"/>
<dbReference type="InterPro" id="IPR036264">
    <property type="entry name" value="Bact_exopeptidase_dim_dom"/>
</dbReference>
<dbReference type="Proteomes" id="UP000510888">
    <property type="component" value="Plasmid PPGU16_p1"/>
</dbReference>
<dbReference type="FunFam" id="3.30.70.360:FF:000001">
    <property type="entry name" value="N-acetyldiaminopimelate deacetylase"/>
    <property type="match status" value="1"/>
</dbReference>
<evidence type="ECO:0000313" key="4">
    <source>
        <dbReference type="EMBL" id="BCF93412.1"/>
    </source>
</evidence>
<dbReference type="GO" id="GO:0050118">
    <property type="term" value="F:N-acetyldiaminopimelate deacetylase activity"/>
    <property type="evidence" value="ECO:0007669"/>
    <property type="project" value="UniProtKB-ARBA"/>
</dbReference>
<feature type="binding site" evidence="2">
    <location>
        <position position="163"/>
    </location>
    <ligand>
        <name>Mn(2+)</name>
        <dbReference type="ChEBI" id="CHEBI:29035"/>
        <label>2</label>
    </ligand>
</feature>
<accession>A0A7I8BXL2</accession>
<organism evidence="4 5">
    <name type="scientific">Paraburkholderia largidicola</name>
    <dbReference type="NCBI Taxonomy" id="3014751"/>
    <lineage>
        <taxon>Bacteria</taxon>
        <taxon>Pseudomonadati</taxon>
        <taxon>Pseudomonadota</taxon>
        <taxon>Betaproteobacteria</taxon>
        <taxon>Burkholderiales</taxon>
        <taxon>Burkholderiaceae</taxon>
        <taxon>Paraburkholderia</taxon>
    </lineage>
</organism>
<comment type="cofactor">
    <cofactor evidence="2">
        <name>Mn(2+)</name>
        <dbReference type="ChEBI" id="CHEBI:29035"/>
    </cofactor>
    <text evidence="2">The Mn(2+) ion enhances activity.</text>
</comment>
<evidence type="ECO:0000256" key="1">
    <source>
        <dbReference type="ARBA" id="ARBA00022801"/>
    </source>
</evidence>
<feature type="binding site" evidence="2">
    <location>
        <position position="102"/>
    </location>
    <ligand>
        <name>Mn(2+)</name>
        <dbReference type="ChEBI" id="CHEBI:29035"/>
        <label>2</label>
    </ligand>
</feature>
<reference evidence="4 5" key="1">
    <citation type="journal article" date="2020" name="Genes (Basel)">
        <title>Genomic Comparison of Insect Gut Symbionts from Divergent Burkholderia Subclades.</title>
        <authorList>
            <person name="Takeshita K."/>
            <person name="Kikuchi Y."/>
        </authorList>
    </citation>
    <scope>NUCLEOTIDE SEQUENCE [LARGE SCALE GENOMIC DNA]</scope>
    <source>
        <strain evidence="4 5">PGU16</strain>
        <plasmid evidence="4 5">PPGU16_p1</plasmid>
    </source>
</reference>
<dbReference type="Gene3D" id="3.30.70.360">
    <property type="match status" value="1"/>
</dbReference>
<dbReference type="PANTHER" id="PTHR11014:SF63">
    <property type="entry name" value="METALLOPEPTIDASE, PUTATIVE (AFU_ORTHOLOGUE AFUA_6G09600)-RELATED"/>
    <property type="match status" value="1"/>
</dbReference>
<feature type="binding site" evidence="2">
    <location>
        <position position="357"/>
    </location>
    <ligand>
        <name>Mn(2+)</name>
        <dbReference type="ChEBI" id="CHEBI:29035"/>
        <label>2</label>
    </ligand>
</feature>
<dbReference type="KEGG" id="plad:PPGU16_64790"/>
<protein>
    <submittedName>
        <fullName evidence="4">Peptidase M20</fullName>
    </submittedName>
</protein>
<dbReference type="PANTHER" id="PTHR11014">
    <property type="entry name" value="PEPTIDASE M20 FAMILY MEMBER"/>
    <property type="match status" value="1"/>
</dbReference>
<keyword evidence="2" id="KW-0464">Manganese</keyword>
<dbReference type="SUPFAM" id="SSF55031">
    <property type="entry name" value="Bacterial exopeptidase dimerisation domain"/>
    <property type="match status" value="1"/>
</dbReference>
<gene>
    <name evidence="4" type="ORF">PPGU16_64790</name>
</gene>
<dbReference type="EMBL" id="AP023176">
    <property type="protein sequence ID" value="BCF93412.1"/>
    <property type="molecule type" value="Genomic_DNA"/>
</dbReference>
<dbReference type="Pfam" id="PF07687">
    <property type="entry name" value="M20_dimer"/>
    <property type="match status" value="1"/>
</dbReference>
<dbReference type="PIRSF" id="PIRSF005962">
    <property type="entry name" value="Pept_M20D_amidohydro"/>
    <property type="match status" value="1"/>
</dbReference>
<geneLocation type="plasmid" evidence="4 5">
    <name>PPGU16_p1</name>
</geneLocation>
<dbReference type="InterPro" id="IPR017439">
    <property type="entry name" value="Amidohydrolase"/>
</dbReference>
<dbReference type="CDD" id="cd05666">
    <property type="entry name" value="M20_Acy1-like"/>
    <property type="match status" value="1"/>
</dbReference>
<keyword evidence="5" id="KW-1185">Reference proteome</keyword>
<sequence length="384" mass="41240">MEKDTVTETLTEQMRGWRRDIHRHPELGFHEHRTAGLVAKLLSEWDIHVTTGVGGTGVVGTIRGNRGAGPAIGLRADMDALPMSEKGAVAHRSTHDNVFHGCGHDGHTAILLGVAKHLSAHRAFRGTVHLIFQPAEETLRGGSAMIDDGLFDRFPCDEVYALHNNNALPAGKIGVRVGSILSACDLFRITVKGVGSHAAMPHKSIDPIVVGTQIVQSIQSIVSRNIDPLDTAVVSVCKFIAGTAINVIADTAVLEGSVRTLSTGAQKLTLARLQDICEGAARMYGCEVAFEHLQTSPPTINTAEQTEVVRRAAEQVLGADNVIANVAPLMASEDFAFMLQQRPGSYFFLGHNGLTCHHPEFDFDDDTSPTGAAVFIEIVKQRLG</sequence>
<keyword evidence="4" id="KW-0614">Plasmid</keyword>
<feature type="domain" description="Peptidase M20 dimerisation" evidence="3">
    <location>
        <begin position="187"/>
        <end position="280"/>
    </location>
</feature>
<keyword evidence="1" id="KW-0378">Hydrolase</keyword>
<evidence type="ECO:0000256" key="2">
    <source>
        <dbReference type="PIRSR" id="PIRSR005962-1"/>
    </source>
</evidence>
<dbReference type="Gene3D" id="3.40.630.10">
    <property type="entry name" value="Zn peptidases"/>
    <property type="match status" value="1"/>
</dbReference>
<evidence type="ECO:0000313" key="5">
    <source>
        <dbReference type="Proteomes" id="UP000510888"/>
    </source>
</evidence>
<dbReference type="SUPFAM" id="SSF53187">
    <property type="entry name" value="Zn-dependent exopeptidases"/>
    <property type="match status" value="1"/>
</dbReference>
<feature type="binding site" evidence="2">
    <location>
        <position position="104"/>
    </location>
    <ligand>
        <name>Mn(2+)</name>
        <dbReference type="ChEBI" id="CHEBI:29035"/>
        <label>2</label>
    </ligand>
</feature>
<dbReference type="Pfam" id="PF01546">
    <property type="entry name" value="Peptidase_M20"/>
    <property type="match status" value="1"/>
</dbReference>
<feature type="binding site" evidence="2">
    <location>
        <position position="137"/>
    </location>
    <ligand>
        <name>Mn(2+)</name>
        <dbReference type="ChEBI" id="CHEBI:29035"/>
        <label>2</label>
    </ligand>
</feature>
<proteinExistence type="predicted"/>
<dbReference type="GO" id="GO:0019877">
    <property type="term" value="P:diaminopimelate biosynthetic process"/>
    <property type="evidence" value="ECO:0007669"/>
    <property type="project" value="UniProtKB-ARBA"/>
</dbReference>
<keyword evidence="2" id="KW-0479">Metal-binding</keyword>
<dbReference type="InterPro" id="IPR002933">
    <property type="entry name" value="Peptidase_M20"/>
</dbReference>
<dbReference type="NCBIfam" id="TIGR01891">
    <property type="entry name" value="amidohydrolases"/>
    <property type="match status" value="1"/>
</dbReference>
<dbReference type="InterPro" id="IPR011650">
    <property type="entry name" value="Peptidase_M20_dimer"/>
</dbReference>